<dbReference type="EMBL" id="JARAKH010000032">
    <property type="protein sequence ID" value="KAK8385763.1"/>
    <property type="molecule type" value="Genomic_DNA"/>
</dbReference>
<organism evidence="2 3">
    <name type="scientific">Scylla paramamosain</name>
    <name type="common">Mud crab</name>
    <dbReference type="NCBI Taxonomy" id="85552"/>
    <lineage>
        <taxon>Eukaryota</taxon>
        <taxon>Metazoa</taxon>
        <taxon>Ecdysozoa</taxon>
        <taxon>Arthropoda</taxon>
        <taxon>Crustacea</taxon>
        <taxon>Multicrustacea</taxon>
        <taxon>Malacostraca</taxon>
        <taxon>Eumalacostraca</taxon>
        <taxon>Eucarida</taxon>
        <taxon>Decapoda</taxon>
        <taxon>Pleocyemata</taxon>
        <taxon>Brachyura</taxon>
        <taxon>Eubrachyura</taxon>
        <taxon>Portunoidea</taxon>
        <taxon>Portunidae</taxon>
        <taxon>Portuninae</taxon>
        <taxon>Scylla</taxon>
    </lineage>
</organism>
<keyword evidence="3" id="KW-1185">Reference proteome</keyword>
<reference evidence="2 3" key="1">
    <citation type="submission" date="2023-03" db="EMBL/GenBank/DDBJ databases">
        <title>High-quality genome of Scylla paramamosain provides insights in environmental adaptation.</title>
        <authorList>
            <person name="Zhang L."/>
        </authorList>
    </citation>
    <scope>NUCLEOTIDE SEQUENCE [LARGE SCALE GENOMIC DNA]</scope>
    <source>
        <strain evidence="2">LZ_2023a</strain>
        <tissue evidence="2">Muscle</tissue>
    </source>
</reference>
<proteinExistence type="predicted"/>
<protein>
    <submittedName>
        <fullName evidence="2">Uncharacterized protein</fullName>
    </submittedName>
</protein>
<comment type="caution">
    <text evidence="2">The sequence shown here is derived from an EMBL/GenBank/DDBJ whole genome shotgun (WGS) entry which is preliminary data.</text>
</comment>
<evidence type="ECO:0000256" key="1">
    <source>
        <dbReference type="SAM" id="MobiDB-lite"/>
    </source>
</evidence>
<sequence length="101" mass="12017">MYHTDCSTRRKKSNRHKEWRDRDRGSVRLVCVWPWPAAMQRWMGKGVKDGEAQNIQDVPFLQSSEQHQQHWIGVAQHIWESAAELNRKELVYHSFPTIPVH</sequence>
<name>A0AAW0TER0_SCYPA</name>
<gene>
    <name evidence="2" type="ORF">O3P69_016494</name>
</gene>
<dbReference type="Proteomes" id="UP001487740">
    <property type="component" value="Unassembled WGS sequence"/>
</dbReference>
<feature type="region of interest" description="Disordered" evidence="1">
    <location>
        <begin position="1"/>
        <end position="22"/>
    </location>
</feature>
<dbReference type="AlphaFoldDB" id="A0AAW0TER0"/>
<evidence type="ECO:0000313" key="2">
    <source>
        <dbReference type="EMBL" id="KAK8385763.1"/>
    </source>
</evidence>
<evidence type="ECO:0000313" key="3">
    <source>
        <dbReference type="Proteomes" id="UP001487740"/>
    </source>
</evidence>
<accession>A0AAW0TER0</accession>